<keyword evidence="2" id="KW-1185">Reference proteome</keyword>
<evidence type="ECO:0000313" key="2">
    <source>
        <dbReference type="Proteomes" id="UP000502823"/>
    </source>
</evidence>
<comment type="caution">
    <text evidence="1">The sequence shown here is derived from an EMBL/GenBank/DDBJ whole genome shotgun (WGS) entry which is preliminary data.</text>
</comment>
<proteinExistence type="predicted"/>
<name>A0A6L2QBK7_COPFO</name>
<gene>
    <name evidence="1" type="ORF">Cfor_01594</name>
</gene>
<protein>
    <submittedName>
        <fullName evidence="1">Uncharacterized protein</fullName>
    </submittedName>
</protein>
<dbReference type="InParanoid" id="A0A6L2QBK7"/>
<evidence type="ECO:0000313" key="1">
    <source>
        <dbReference type="EMBL" id="GFG40425.1"/>
    </source>
</evidence>
<feature type="non-terminal residue" evidence="1">
    <location>
        <position position="1"/>
    </location>
</feature>
<dbReference type="EMBL" id="BLKM01002051">
    <property type="protein sequence ID" value="GFG40425.1"/>
    <property type="molecule type" value="Genomic_DNA"/>
</dbReference>
<sequence>VQQQTLVTESELFRHRLTALQEIVTALLTDSQGQQFGGQTYLAELKNLENKLNILAHSVAKEGSLNAGGKGIRMKGGIGIIENS</sequence>
<dbReference type="AlphaFoldDB" id="A0A6L2QBK7"/>
<dbReference type="Proteomes" id="UP000502823">
    <property type="component" value="Unassembled WGS sequence"/>
</dbReference>
<accession>A0A6L2QBK7</accession>
<reference evidence="2" key="1">
    <citation type="submission" date="2020-01" db="EMBL/GenBank/DDBJ databases">
        <title>Draft genome sequence of the Termite Coptotermes fromosanus.</title>
        <authorList>
            <person name="Itakura S."/>
            <person name="Yosikawa Y."/>
            <person name="Umezawa K."/>
        </authorList>
    </citation>
    <scope>NUCLEOTIDE SEQUENCE [LARGE SCALE GENOMIC DNA]</scope>
</reference>
<organism evidence="1 2">
    <name type="scientific">Coptotermes formosanus</name>
    <name type="common">Formosan subterranean termite</name>
    <dbReference type="NCBI Taxonomy" id="36987"/>
    <lineage>
        <taxon>Eukaryota</taxon>
        <taxon>Metazoa</taxon>
        <taxon>Ecdysozoa</taxon>
        <taxon>Arthropoda</taxon>
        <taxon>Hexapoda</taxon>
        <taxon>Insecta</taxon>
        <taxon>Pterygota</taxon>
        <taxon>Neoptera</taxon>
        <taxon>Polyneoptera</taxon>
        <taxon>Dictyoptera</taxon>
        <taxon>Blattodea</taxon>
        <taxon>Blattoidea</taxon>
        <taxon>Termitoidae</taxon>
        <taxon>Rhinotermitidae</taxon>
        <taxon>Coptotermes</taxon>
    </lineage>
</organism>